<dbReference type="eggNOG" id="COG0526">
    <property type="taxonomic scope" value="Bacteria"/>
</dbReference>
<dbReference type="InterPro" id="IPR050553">
    <property type="entry name" value="Thioredoxin_ResA/DsbE_sf"/>
</dbReference>
<dbReference type="GO" id="GO:0015036">
    <property type="term" value="F:disulfide oxidoreductase activity"/>
    <property type="evidence" value="ECO:0007669"/>
    <property type="project" value="UniProtKB-ARBA"/>
</dbReference>
<dbReference type="InterPro" id="IPR017937">
    <property type="entry name" value="Thioredoxin_CS"/>
</dbReference>
<dbReference type="PROSITE" id="PS51352">
    <property type="entry name" value="THIOREDOXIN_2"/>
    <property type="match status" value="1"/>
</dbReference>
<feature type="domain" description="Thioredoxin" evidence="2">
    <location>
        <begin position="14"/>
        <end position="154"/>
    </location>
</feature>
<protein>
    <submittedName>
        <fullName evidence="3">Thiol-disulfide isomerase and thioredoxin</fullName>
    </submittedName>
</protein>
<keyword evidence="1" id="KW-0676">Redox-active center</keyword>
<keyword evidence="3" id="KW-0413">Isomerase</keyword>
<name>K6Z409_9ALTE</name>
<gene>
    <name evidence="3" type="ORF">GARC_1190</name>
</gene>
<dbReference type="PROSITE" id="PS00194">
    <property type="entry name" value="THIOREDOXIN_1"/>
    <property type="match status" value="1"/>
</dbReference>
<dbReference type="CDD" id="cd02966">
    <property type="entry name" value="TlpA_like_family"/>
    <property type="match status" value="1"/>
</dbReference>
<dbReference type="Gene3D" id="3.40.30.10">
    <property type="entry name" value="Glutaredoxin"/>
    <property type="match status" value="1"/>
</dbReference>
<dbReference type="AlphaFoldDB" id="K6Z409"/>
<accession>K6Z409</accession>
<dbReference type="GO" id="GO:0016209">
    <property type="term" value="F:antioxidant activity"/>
    <property type="evidence" value="ECO:0007669"/>
    <property type="project" value="InterPro"/>
</dbReference>
<proteinExistence type="predicted"/>
<reference evidence="3 4" key="1">
    <citation type="journal article" date="2017" name="Antonie Van Leeuwenhoek">
        <title>Rhizobium rhizosphaerae sp. nov., a novel species isolated from rice rhizosphere.</title>
        <authorList>
            <person name="Zhao J.J."/>
            <person name="Zhang J."/>
            <person name="Zhang R.J."/>
            <person name="Zhang C.W."/>
            <person name="Yin H.Q."/>
            <person name="Zhang X.X."/>
        </authorList>
    </citation>
    <scope>NUCLEOTIDE SEQUENCE [LARGE SCALE GENOMIC DNA]</scope>
    <source>
        <strain evidence="3 4">BSs20135</strain>
    </source>
</reference>
<dbReference type="InterPro" id="IPR000866">
    <property type="entry name" value="AhpC/TSA"/>
</dbReference>
<evidence type="ECO:0000256" key="1">
    <source>
        <dbReference type="ARBA" id="ARBA00023284"/>
    </source>
</evidence>
<keyword evidence="4" id="KW-1185">Reference proteome</keyword>
<evidence type="ECO:0000313" key="3">
    <source>
        <dbReference type="EMBL" id="GAC18170.1"/>
    </source>
</evidence>
<dbReference type="EMBL" id="BAEO01000014">
    <property type="protein sequence ID" value="GAC18170.1"/>
    <property type="molecule type" value="Genomic_DNA"/>
</dbReference>
<dbReference type="GO" id="GO:0016853">
    <property type="term" value="F:isomerase activity"/>
    <property type="evidence" value="ECO:0007669"/>
    <property type="project" value="UniProtKB-KW"/>
</dbReference>
<dbReference type="InterPro" id="IPR013766">
    <property type="entry name" value="Thioredoxin_domain"/>
</dbReference>
<sequence length="155" mass="17515">MFTSFCFAQEQVKTTELSKMPEWQLYNEAGQLVKSSDFLGKPLVIHFWATWCPYCKKLQPGLDTLYKKYQAEGLQMIAISIREDDGATPQKELDSRGMSFKTLINGDAVGRELFNVKGTPTTVFIDKTGHIVASTSISDPDDPRLEKIVKYIVNQ</sequence>
<dbReference type="Pfam" id="PF00578">
    <property type="entry name" value="AhpC-TSA"/>
    <property type="match status" value="1"/>
</dbReference>
<dbReference type="Proteomes" id="UP000006327">
    <property type="component" value="Unassembled WGS sequence"/>
</dbReference>
<dbReference type="STRING" id="493475.GARC_1190"/>
<dbReference type="PANTHER" id="PTHR42852">
    <property type="entry name" value="THIOL:DISULFIDE INTERCHANGE PROTEIN DSBE"/>
    <property type="match status" value="1"/>
</dbReference>
<comment type="caution">
    <text evidence="3">The sequence shown here is derived from an EMBL/GenBank/DDBJ whole genome shotgun (WGS) entry which is preliminary data.</text>
</comment>
<evidence type="ECO:0000313" key="4">
    <source>
        <dbReference type="Proteomes" id="UP000006327"/>
    </source>
</evidence>
<dbReference type="SUPFAM" id="SSF52833">
    <property type="entry name" value="Thioredoxin-like"/>
    <property type="match status" value="1"/>
</dbReference>
<dbReference type="PANTHER" id="PTHR42852:SF13">
    <property type="entry name" value="PROTEIN DIPZ"/>
    <property type="match status" value="1"/>
</dbReference>
<evidence type="ECO:0000259" key="2">
    <source>
        <dbReference type="PROSITE" id="PS51352"/>
    </source>
</evidence>
<dbReference type="InterPro" id="IPR036249">
    <property type="entry name" value="Thioredoxin-like_sf"/>
</dbReference>
<organism evidence="3 4">
    <name type="scientific">Paraglaciecola arctica BSs20135</name>
    <dbReference type="NCBI Taxonomy" id="493475"/>
    <lineage>
        <taxon>Bacteria</taxon>
        <taxon>Pseudomonadati</taxon>
        <taxon>Pseudomonadota</taxon>
        <taxon>Gammaproteobacteria</taxon>
        <taxon>Alteromonadales</taxon>
        <taxon>Alteromonadaceae</taxon>
        <taxon>Paraglaciecola</taxon>
    </lineage>
</organism>